<name>A0A1F6DY69_9BACT</name>
<organism evidence="2 3">
    <name type="scientific">Candidatus Kaiserbacteria bacterium RIFCSPHIGHO2_02_FULL_55_20</name>
    <dbReference type="NCBI Taxonomy" id="1798497"/>
    <lineage>
        <taxon>Bacteria</taxon>
        <taxon>Candidatus Kaiseribacteriota</taxon>
    </lineage>
</organism>
<keyword evidence="1" id="KW-0472">Membrane</keyword>
<dbReference type="STRING" id="1798497.A3D71_02380"/>
<evidence type="ECO:0000313" key="2">
    <source>
        <dbReference type="EMBL" id="OGG66365.1"/>
    </source>
</evidence>
<dbReference type="Proteomes" id="UP000177652">
    <property type="component" value="Unassembled WGS sequence"/>
</dbReference>
<accession>A0A1F6DY69</accession>
<proteinExistence type="predicted"/>
<feature type="transmembrane region" description="Helical" evidence="1">
    <location>
        <begin position="30"/>
        <end position="55"/>
    </location>
</feature>
<sequence length="110" mass="12452">MKFGGTVWKELPELIRSGYEPEHTRLLANLYWRTIIISAFVILVIVFLYSTWVLLRVLNDIGSPVETSTLPRPALNRAELTATVRAFEERKAQFEALKANPPAAIKDPSI</sequence>
<reference evidence="2 3" key="1">
    <citation type="journal article" date="2016" name="Nat. Commun.">
        <title>Thousands of microbial genomes shed light on interconnected biogeochemical processes in an aquifer system.</title>
        <authorList>
            <person name="Anantharaman K."/>
            <person name="Brown C.T."/>
            <person name="Hug L.A."/>
            <person name="Sharon I."/>
            <person name="Castelle C.J."/>
            <person name="Probst A.J."/>
            <person name="Thomas B.C."/>
            <person name="Singh A."/>
            <person name="Wilkins M.J."/>
            <person name="Karaoz U."/>
            <person name="Brodie E.L."/>
            <person name="Williams K.H."/>
            <person name="Hubbard S.S."/>
            <person name="Banfield J.F."/>
        </authorList>
    </citation>
    <scope>NUCLEOTIDE SEQUENCE [LARGE SCALE GENOMIC DNA]</scope>
</reference>
<evidence type="ECO:0000313" key="3">
    <source>
        <dbReference type="Proteomes" id="UP000177652"/>
    </source>
</evidence>
<keyword evidence="1" id="KW-1133">Transmembrane helix</keyword>
<keyword evidence="1" id="KW-0812">Transmembrane</keyword>
<evidence type="ECO:0000256" key="1">
    <source>
        <dbReference type="SAM" id="Phobius"/>
    </source>
</evidence>
<comment type="caution">
    <text evidence="2">The sequence shown here is derived from an EMBL/GenBank/DDBJ whole genome shotgun (WGS) entry which is preliminary data.</text>
</comment>
<protein>
    <submittedName>
        <fullName evidence="2">Uncharacterized protein</fullName>
    </submittedName>
</protein>
<dbReference type="EMBL" id="MFLK01000010">
    <property type="protein sequence ID" value="OGG66365.1"/>
    <property type="molecule type" value="Genomic_DNA"/>
</dbReference>
<dbReference type="AlphaFoldDB" id="A0A1F6DY69"/>
<gene>
    <name evidence="2" type="ORF">A3D71_02380</name>
</gene>